<gene>
    <name evidence="1" type="ORF">CVV64_07505</name>
</gene>
<evidence type="ECO:0000313" key="2">
    <source>
        <dbReference type="Proteomes" id="UP000233256"/>
    </source>
</evidence>
<protein>
    <recommendedName>
        <fullName evidence="3">DUF4878 domain-containing protein</fullName>
    </recommendedName>
</protein>
<organism evidence="1 2">
    <name type="scientific">Candidatus Wallbacteria bacterium HGW-Wallbacteria-1</name>
    <dbReference type="NCBI Taxonomy" id="2013854"/>
    <lineage>
        <taxon>Bacteria</taxon>
        <taxon>Candidatus Walliibacteriota</taxon>
    </lineage>
</organism>
<evidence type="ECO:0000313" key="1">
    <source>
        <dbReference type="EMBL" id="PKK90717.1"/>
    </source>
</evidence>
<proteinExistence type="predicted"/>
<evidence type="ECO:0008006" key="3">
    <source>
        <dbReference type="Google" id="ProtNLM"/>
    </source>
</evidence>
<accession>A0A2N1PQX2</accession>
<name>A0A2N1PQX2_9BACT</name>
<reference evidence="1 2" key="1">
    <citation type="journal article" date="2017" name="ISME J.">
        <title>Potential for microbial H2 and metal transformations associated with novel bacteria and archaea in deep terrestrial subsurface sediments.</title>
        <authorList>
            <person name="Hernsdorf A.W."/>
            <person name="Amano Y."/>
            <person name="Miyakawa K."/>
            <person name="Ise K."/>
            <person name="Suzuki Y."/>
            <person name="Anantharaman K."/>
            <person name="Probst A."/>
            <person name="Burstein D."/>
            <person name="Thomas B.C."/>
            <person name="Banfield J.F."/>
        </authorList>
    </citation>
    <scope>NUCLEOTIDE SEQUENCE [LARGE SCALE GENOMIC DNA]</scope>
    <source>
        <strain evidence="1">HGW-Wallbacteria-1</strain>
    </source>
</reference>
<dbReference type="Proteomes" id="UP000233256">
    <property type="component" value="Unassembled WGS sequence"/>
</dbReference>
<dbReference type="EMBL" id="PGXC01000004">
    <property type="protein sequence ID" value="PKK90717.1"/>
    <property type="molecule type" value="Genomic_DNA"/>
</dbReference>
<sequence length="134" mass="15067">MNAVKIILLIAVLVVSIVALVLHLTKAITEPADKFLTLLREGRMQDAYNATHSKFRNLTNQQAFDELIRANQFERNIGSEWSTRRLKNGYGQLIGSILLAGNAKVPVTFLFEKEGDEWRITTLKIHSGDTGEEN</sequence>
<comment type="caution">
    <text evidence="1">The sequence shown here is derived from an EMBL/GenBank/DDBJ whole genome shotgun (WGS) entry which is preliminary data.</text>
</comment>
<dbReference type="AlphaFoldDB" id="A0A2N1PQX2"/>